<evidence type="ECO:0000256" key="7">
    <source>
        <dbReference type="ARBA" id="ARBA00023034"/>
    </source>
</evidence>
<dbReference type="AlphaFoldDB" id="A0AAD7XR62"/>
<protein>
    <submittedName>
        <fullName evidence="9">Uncharacterized protein</fullName>
    </submittedName>
</protein>
<dbReference type="PANTHER" id="PTHR13572:SF4">
    <property type="entry name" value="RE57134P"/>
    <property type="match status" value="1"/>
</dbReference>
<dbReference type="PANTHER" id="PTHR13572">
    <property type="entry name" value="ENDO-ALPHA-1,2-MANNOSIDASE"/>
    <property type="match status" value="1"/>
</dbReference>
<dbReference type="InterPro" id="IPR026071">
    <property type="entry name" value="Glyco_Hydrolase_99"/>
</dbReference>
<dbReference type="GO" id="GO:0004559">
    <property type="term" value="F:alpha-mannosidase activity"/>
    <property type="evidence" value="ECO:0007669"/>
    <property type="project" value="TreeGrafter"/>
</dbReference>
<dbReference type="Proteomes" id="UP001230188">
    <property type="component" value="Unassembled WGS sequence"/>
</dbReference>
<evidence type="ECO:0000256" key="6">
    <source>
        <dbReference type="ARBA" id="ARBA00022989"/>
    </source>
</evidence>
<evidence type="ECO:0000313" key="9">
    <source>
        <dbReference type="EMBL" id="KAJ8606374.1"/>
    </source>
</evidence>
<comment type="subcellular location">
    <subcellularLocation>
        <location evidence="1">Golgi apparatus membrane</location>
        <topology evidence="1">Single-pass type II membrane protein</topology>
    </subcellularLocation>
</comment>
<keyword evidence="10" id="KW-1185">Reference proteome</keyword>
<name>A0AAD7XR62_9STRA</name>
<sequence length="329" mass="37086">MHWNHENLPHWDARVNERYPHFRHDPDLGDVGSTFYPRLGAYSSRDAVVIEDHMKQLVKARAGTLVLSWFAPGRADPRTENVDTLVLPLLDAARTHGLELCLHLEPYEGRSAASARADVDYAVRRYGRHPAYHKSAAQGGQPVFYAYDSYQIPADEWAKSFPTNVGDKNWYVVGLVLHEGHLDEYVIRGPFDAGYSYFGAEGFTQAASPSRWRRFVEEAREAGKAFVPCVAPGYDDLRVRPWNGANSRPRNAGAYYDTMWTAAVESGARVVGVTSFNEWHEGTQIEASVPFSSSRDGVPPYEDYGSLGPEFYLDRTRHWVANFEQRAGL</sequence>
<evidence type="ECO:0000256" key="8">
    <source>
        <dbReference type="ARBA" id="ARBA00023136"/>
    </source>
</evidence>
<dbReference type="Gene3D" id="3.20.20.80">
    <property type="entry name" value="Glycosidases"/>
    <property type="match status" value="1"/>
</dbReference>
<keyword evidence="3" id="KW-0812">Transmembrane</keyword>
<keyword evidence="6" id="KW-1133">Transmembrane helix</keyword>
<keyword evidence="7" id="KW-0333">Golgi apparatus</keyword>
<keyword evidence="8" id="KW-0472">Membrane</keyword>
<keyword evidence="5" id="KW-0735">Signal-anchor</keyword>
<dbReference type="EMBL" id="JAQMWT010000278">
    <property type="protein sequence ID" value="KAJ8606374.1"/>
    <property type="molecule type" value="Genomic_DNA"/>
</dbReference>
<organism evidence="9 10">
    <name type="scientific">Chrysophaeum taylorii</name>
    <dbReference type="NCBI Taxonomy" id="2483200"/>
    <lineage>
        <taxon>Eukaryota</taxon>
        <taxon>Sar</taxon>
        <taxon>Stramenopiles</taxon>
        <taxon>Ochrophyta</taxon>
        <taxon>Pelagophyceae</taxon>
        <taxon>Pelagomonadales</taxon>
        <taxon>Pelagomonadaceae</taxon>
        <taxon>Chrysophaeum</taxon>
    </lineage>
</organism>
<evidence type="ECO:0000256" key="5">
    <source>
        <dbReference type="ARBA" id="ARBA00022968"/>
    </source>
</evidence>
<accession>A0AAD7XR62</accession>
<evidence type="ECO:0000256" key="1">
    <source>
        <dbReference type="ARBA" id="ARBA00004323"/>
    </source>
</evidence>
<dbReference type="GO" id="GO:0000139">
    <property type="term" value="C:Golgi membrane"/>
    <property type="evidence" value="ECO:0007669"/>
    <property type="project" value="UniProtKB-SubCell"/>
</dbReference>
<gene>
    <name evidence="9" type="ORF">CTAYLR_009314</name>
</gene>
<keyword evidence="4" id="KW-0378">Hydrolase</keyword>
<evidence type="ECO:0000256" key="2">
    <source>
        <dbReference type="ARBA" id="ARBA00009559"/>
    </source>
</evidence>
<evidence type="ECO:0000256" key="4">
    <source>
        <dbReference type="ARBA" id="ARBA00022801"/>
    </source>
</evidence>
<proteinExistence type="inferred from homology"/>
<dbReference type="Pfam" id="PF16317">
    <property type="entry name" value="Glyco_hydro_99"/>
    <property type="match status" value="1"/>
</dbReference>
<reference evidence="9" key="1">
    <citation type="submission" date="2023-01" db="EMBL/GenBank/DDBJ databases">
        <title>Metagenome sequencing of chrysophaentin producing Chrysophaeum taylorii.</title>
        <authorList>
            <person name="Davison J."/>
            <person name="Bewley C."/>
        </authorList>
    </citation>
    <scope>NUCLEOTIDE SEQUENCE</scope>
    <source>
        <strain evidence="9">NIES-1699</strain>
    </source>
</reference>
<dbReference type="CDD" id="cd11574">
    <property type="entry name" value="GH99"/>
    <property type="match status" value="1"/>
</dbReference>
<evidence type="ECO:0000313" key="10">
    <source>
        <dbReference type="Proteomes" id="UP001230188"/>
    </source>
</evidence>
<comment type="similarity">
    <text evidence="2">Belongs to the glycosyl hydrolase 99 family.</text>
</comment>
<evidence type="ECO:0000256" key="3">
    <source>
        <dbReference type="ARBA" id="ARBA00022692"/>
    </source>
</evidence>
<comment type="caution">
    <text evidence="9">The sequence shown here is derived from an EMBL/GenBank/DDBJ whole genome shotgun (WGS) entry which is preliminary data.</text>
</comment>